<reference evidence="10" key="2">
    <citation type="submission" date="2025-09" db="UniProtKB">
        <authorList>
            <consortium name="Ensembl"/>
        </authorList>
    </citation>
    <scope>IDENTIFICATION</scope>
</reference>
<dbReference type="GeneTree" id="ENSGT00940000158524"/>
<keyword evidence="6 7" id="KW-0131">Cell cycle</keyword>
<protein>
    <recommendedName>
        <fullName evidence="7">M-phase inducer phosphatase</fullName>
        <ecNumber evidence="7">3.1.3.48</ecNumber>
    </recommendedName>
</protein>
<dbReference type="PROSITE" id="PS50206">
    <property type="entry name" value="RHODANESE_3"/>
    <property type="match status" value="1"/>
</dbReference>
<sequence>MLKMELQLIHGDESPVTKNPGRSGKNCRSRQSCSLLEIKPKTSRGSMDSSAEHLTVLSPVTDLALNMTHLAVLGSQCDTPKRRRIMPITKIPSFASDTSSDAGLGMDFFSPVDPDDIGEVFEKPLMDNDSAANTNKMPIRRINSLPMLTFSPIAKGKDPEHCSHQTVAIAGQSNKENVPDEVFEFKKPTQPVSRCYSRPLPGARGREMFSRRPNSAPALMLSPEPTRQLYPPDDCSPVMLRHSSLTCSFNDDDDGFLEILDSDPVSDSDMPLGMASLLTAPLVAGEAMDNFASPMSCRPRGLFRSPSLPSSTRPVLKRADRPGDDIAPVRVKRRRSMAGSPRTSEEEEQLACRVVQRSKSLSQVEIEKLLDDDAHELIGDFSKRFVLPTVEGKHQDLKYITVEMMATALDGQFDHVVERLIVIDCRYPYEFEGGHIKGAINLHQEEELDEFFLKQPITPSCLDKRVLLIFHCEFSSERGPRMCRYLRERDRLLNPYPSLHYPELYVLKGGYKEFYKEFQAQCEPQAYRPMIHEDFKEDLRRFRLKSRTWAGERSKRDLYSRLKKL</sequence>
<comment type="similarity">
    <text evidence="1 7">Belongs to the MPI phosphatase family.</text>
</comment>
<dbReference type="CDD" id="cd01530">
    <property type="entry name" value="Cdc25"/>
    <property type="match status" value="1"/>
</dbReference>
<keyword evidence="4 7" id="KW-0378">Hydrolase</keyword>
<evidence type="ECO:0000256" key="7">
    <source>
        <dbReference type="RuleBase" id="RU368028"/>
    </source>
</evidence>
<dbReference type="SMART" id="SM00450">
    <property type="entry name" value="RHOD"/>
    <property type="match status" value="1"/>
</dbReference>
<dbReference type="GO" id="GO:0005737">
    <property type="term" value="C:cytoplasm"/>
    <property type="evidence" value="ECO:0007669"/>
    <property type="project" value="TreeGrafter"/>
</dbReference>
<feature type="domain" description="Rhodanese" evidence="9">
    <location>
        <begin position="416"/>
        <end position="523"/>
    </location>
</feature>
<feature type="region of interest" description="Disordered" evidence="8">
    <location>
        <begin position="1"/>
        <end position="30"/>
    </location>
</feature>
<dbReference type="AlphaFoldDB" id="A0A3B3RPW9"/>
<dbReference type="InterPro" id="IPR000751">
    <property type="entry name" value="MPI_Phosphatase"/>
</dbReference>
<dbReference type="InterPro" id="IPR001763">
    <property type="entry name" value="Rhodanese-like_dom"/>
</dbReference>
<feature type="region of interest" description="Disordered" evidence="8">
    <location>
        <begin position="302"/>
        <end position="323"/>
    </location>
</feature>
<evidence type="ECO:0000313" key="10">
    <source>
        <dbReference type="Ensembl" id="ENSPKIP00000019766.1"/>
    </source>
</evidence>
<dbReference type="Proteomes" id="UP000261540">
    <property type="component" value="Unplaced"/>
</dbReference>
<dbReference type="GO" id="GO:0000086">
    <property type="term" value="P:G2/M transition of mitotic cell cycle"/>
    <property type="evidence" value="ECO:0007669"/>
    <property type="project" value="TreeGrafter"/>
</dbReference>
<dbReference type="GO" id="GO:0004725">
    <property type="term" value="F:protein tyrosine phosphatase activity"/>
    <property type="evidence" value="ECO:0007669"/>
    <property type="project" value="UniProtKB-UniRule"/>
</dbReference>
<proteinExistence type="inferred from homology"/>
<evidence type="ECO:0000256" key="4">
    <source>
        <dbReference type="ARBA" id="ARBA00022801"/>
    </source>
</evidence>
<evidence type="ECO:0000259" key="9">
    <source>
        <dbReference type="PROSITE" id="PS50206"/>
    </source>
</evidence>
<dbReference type="GO" id="GO:0010971">
    <property type="term" value="P:positive regulation of G2/M transition of mitotic cell cycle"/>
    <property type="evidence" value="ECO:0007669"/>
    <property type="project" value="TreeGrafter"/>
</dbReference>
<dbReference type="EC" id="3.1.3.48" evidence="7"/>
<evidence type="ECO:0000256" key="1">
    <source>
        <dbReference type="ARBA" id="ARBA00011065"/>
    </source>
</evidence>
<keyword evidence="11" id="KW-1185">Reference proteome</keyword>
<evidence type="ECO:0000256" key="3">
    <source>
        <dbReference type="ARBA" id="ARBA00022776"/>
    </source>
</evidence>
<evidence type="ECO:0000256" key="2">
    <source>
        <dbReference type="ARBA" id="ARBA00022618"/>
    </source>
</evidence>
<dbReference type="Ensembl" id="ENSPKIT00000000366.1">
    <property type="protein sequence ID" value="ENSPKIP00000019766.1"/>
    <property type="gene ID" value="ENSPKIG00000004805.1"/>
</dbReference>
<dbReference type="Pfam" id="PF06617">
    <property type="entry name" value="M-inducer_phosp"/>
    <property type="match status" value="1"/>
</dbReference>
<dbReference type="Pfam" id="PF00581">
    <property type="entry name" value="Rhodanese"/>
    <property type="match status" value="1"/>
</dbReference>
<dbReference type="SUPFAM" id="SSF52821">
    <property type="entry name" value="Rhodanese/Cell cycle control phosphatase"/>
    <property type="match status" value="1"/>
</dbReference>
<evidence type="ECO:0000256" key="6">
    <source>
        <dbReference type="ARBA" id="ARBA00023306"/>
    </source>
</evidence>
<comment type="function">
    <text evidence="7">Tyrosine protein phosphatase which functions as a dosage-dependent inducer of mitotic progression.</text>
</comment>
<dbReference type="GO" id="GO:0110032">
    <property type="term" value="P:positive regulation of G2/MI transition of meiotic cell cycle"/>
    <property type="evidence" value="ECO:0007669"/>
    <property type="project" value="TreeGrafter"/>
</dbReference>
<dbReference type="Gene3D" id="3.40.250.10">
    <property type="entry name" value="Rhodanese-like domain"/>
    <property type="match status" value="1"/>
</dbReference>
<reference evidence="10" key="1">
    <citation type="submission" date="2025-08" db="UniProtKB">
        <authorList>
            <consortium name="Ensembl"/>
        </authorList>
    </citation>
    <scope>IDENTIFICATION</scope>
</reference>
<comment type="catalytic activity">
    <reaction evidence="7">
        <text>O-phospho-L-tyrosyl-[protein] + H2O = L-tyrosyl-[protein] + phosphate</text>
        <dbReference type="Rhea" id="RHEA:10684"/>
        <dbReference type="Rhea" id="RHEA-COMP:10136"/>
        <dbReference type="Rhea" id="RHEA-COMP:20101"/>
        <dbReference type="ChEBI" id="CHEBI:15377"/>
        <dbReference type="ChEBI" id="CHEBI:43474"/>
        <dbReference type="ChEBI" id="CHEBI:46858"/>
        <dbReference type="ChEBI" id="CHEBI:61978"/>
        <dbReference type="EC" id="3.1.3.48"/>
    </reaction>
</comment>
<evidence type="ECO:0000256" key="5">
    <source>
        <dbReference type="ARBA" id="ARBA00022912"/>
    </source>
</evidence>
<dbReference type="STRING" id="1676925.ENSPKIP00000019766"/>
<dbReference type="FunFam" id="3.40.250.10:FF:000004">
    <property type="entry name" value="M-phase inducer phosphatase 1 isoform X1"/>
    <property type="match status" value="1"/>
</dbReference>
<evidence type="ECO:0000256" key="8">
    <source>
        <dbReference type="SAM" id="MobiDB-lite"/>
    </source>
</evidence>
<dbReference type="PANTHER" id="PTHR10828">
    <property type="entry name" value="M-PHASE INDUCER PHOSPHATASE DUAL SPECIFICITY PHOSPHATASE CDC25"/>
    <property type="match status" value="1"/>
</dbReference>
<keyword evidence="3 7" id="KW-0498">Mitosis</keyword>
<dbReference type="PANTHER" id="PTHR10828:SF76">
    <property type="entry name" value="M-PHASE INDUCER PHOSPHATASE"/>
    <property type="match status" value="1"/>
</dbReference>
<dbReference type="GO" id="GO:0005634">
    <property type="term" value="C:nucleus"/>
    <property type="evidence" value="ECO:0007669"/>
    <property type="project" value="TreeGrafter"/>
</dbReference>
<name>A0A3B3RPW9_9TELE</name>
<keyword evidence="5 7" id="KW-0904">Protein phosphatase</keyword>
<evidence type="ECO:0000313" key="11">
    <source>
        <dbReference type="Proteomes" id="UP000261540"/>
    </source>
</evidence>
<accession>A0A3B3RPW9</accession>
<keyword evidence="2 7" id="KW-0132">Cell division</keyword>
<dbReference type="InterPro" id="IPR036873">
    <property type="entry name" value="Rhodanese-like_dom_sf"/>
</dbReference>
<organism evidence="10 11">
    <name type="scientific">Paramormyrops kingsleyae</name>
    <dbReference type="NCBI Taxonomy" id="1676925"/>
    <lineage>
        <taxon>Eukaryota</taxon>
        <taxon>Metazoa</taxon>
        <taxon>Chordata</taxon>
        <taxon>Craniata</taxon>
        <taxon>Vertebrata</taxon>
        <taxon>Euteleostomi</taxon>
        <taxon>Actinopterygii</taxon>
        <taxon>Neopterygii</taxon>
        <taxon>Teleostei</taxon>
        <taxon>Osteoglossocephala</taxon>
        <taxon>Osteoglossomorpha</taxon>
        <taxon>Osteoglossiformes</taxon>
        <taxon>Mormyridae</taxon>
        <taxon>Paramormyrops</taxon>
    </lineage>
</organism>
<dbReference type="PRINTS" id="PR00716">
    <property type="entry name" value="MPIPHPHTASE"/>
</dbReference>
<dbReference type="GO" id="GO:0051301">
    <property type="term" value="P:cell division"/>
    <property type="evidence" value="ECO:0007669"/>
    <property type="project" value="UniProtKB-UniRule"/>
</dbReference>